<evidence type="ECO:0000256" key="1">
    <source>
        <dbReference type="SAM" id="MobiDB-lite"/>
    </source>
</evidence>
<keyword evidence="2" id="KW-0812">Transmembrane</keyword>
<evidence type="ECO:0000256" key="2">
    <source>
        <dbReference type="SAM" id="Phobius"/>
    </source>
</evidence>
<protein>
    <recommendedName>
        <fullName evidence="5">GDP-fucose protein O-fucosyltransferase-domain-containing protein</fullName>
    </recommendedName>
</protein>
<dbReference type="Gene3D" id="3.40.50.11350">
    <property type="match status" value="1"/>
</dbReference>
<feature type="compositionally biased region" description="Polar residues" evidence="1">
    <location>
        <begin position="1"/>
        <end position="17"/>
    </location>
</feature>
<sequence>MIPSRLLTSRIPQSSPSVALEKGSYRMRSPKSPSRARSLSTPSRPPHMRRHTDHKNAYIAVLIVLLAIACLGSFGAAYYLFTTRWDPPPRATLPSDADTQVIAYRTPGSLDRQPGEKYLSYLPHSGFHNQRIAFENALTLARLLNRTLLAPPARLGAPLRYVKYSNLVRHVALSDKEGLRHCARVPDSIPMPPECEGYDSYTLVPWDWLVDLSKMSRSQKIIYRWNMSDLYVPEALDLNSTDILPLHENDVYQYRFLDDLTDVSPPNSKFATDLHIPNLARAHQTLLQVGSLFGSSRLRLIDHDNLRLRGDIRASMSFASPELLRVVRAITARLGPDYVGVHIRLGDGVFKEKRETLARDIWRDLVANVTGGAPTDDLLELLNKIAWSPTYPTRTGHPAFRRSPCRRWPHVSKELRRFNVPVFLSTDIRDPENDPALTGFFRAFPCTHLLGDFGMQMAPLKKLKNGYDGLAMEPFLIPFLDAMVVGEARIAVGTEGSTFSRYILDVLWRVNHGLEIEQRG</sequence>
<dbReference type="STRING" id="97359.A0A550CZ64"/>
<dbReference type="AlphaFoldDB" id="A0A550CZ64"/>
<dbReference type="PANTHER" id="PTHR36050:SF1">
    <property type="entry name" value="O-FUCOSYLTRANSFERASE 30"/>
    <property type="match status" value="1"/>
</dbReference>
<dbReference type="Proteomes" id="UP000320762">
    <property type="component" value="Unassembled WGS sequence"/>
</dbReference>
<dbReference type="EMBL" id="VDMD01000001">
    <property type="protein sequence ID" value="TRM70081.1"/>
    <property type="molecule type" value="Genomic_DNA"/>
</dbReference>
<dbReference type="OrthoDB" id="1882547at2759"/>
<feature type="compositionally biased region" description="Polar residues" evidence="1">
    <location>
        <begin position="31"/>
        <end position="42"/>
    </location>
</feature>
<accession>A0A550CZ64</accession>
<evidence type="ECO:0000313" key="4">
    <source>
        <dbReference type="Proteomes" id="UP000320762"/>
    </source>
</evidence>
<proteinExistence type="predicted"/>
<keyword evidence="2" id="KW-0472">Membrane</keyword>
<organism evidence="3 4">
    <name type="scientific">Schizophyllum amplum</name>
    <dbReference type="NCBI Taxonomy" id="97359"/>
    <lineage>
        <taxon>Eukaryota</taxon>
        <taxon>Fungi</taxon>
        <taxon>Dikarya</taxon>
        <taxon>Basidiomycota</taxon>
        <taxon>Agaricomycotina</taxon>
        <taxon>Agaricomycetes</taxon>
        <taxon>Agaricomycetidae</taxon>
        <taxon>Agaricales</taxon>
        <taxon>Schizophyllaceae</taxon>
        <taxon>Schizophyllum</taxon>
    </lineage>
</organism>
<name>A0A550CZ64_9AGAR</name>
<comment type="caution">
    <text evidence="3">The sequence shown here is derived from an EMBL/GenBank/DDBJ whole genome shotgun (WGS) entry which is preliminary data.</text>
</comment>
<feature type="region of interest" description="Disordered" evidence="1">
    <location>
        <begin position="1"/>
        <end position="51"/>
    </location>
</feature>
<evidence type="ECO:0000313" key="3">
    <source>
        <dbReference type="EMBL" id="TRM70081.1"/>
    </source>
</evidence>
<reference evidence="3 4" key="1">
    <citation type="journal article" date="2019" name="New Phytol.">
        <title>Comparative genomics reveals unique wood-decay strategies and fruiting body development in the Schizophyllaceae.</title>
        <authorList>
            <person name="Almasi E."/>
            <person name="Sahu N."/>
            <person name="Krizsan K."/>
            <person name="Balint B."/>
            <person name="Kovacs G.M."/>
            <person name="Kiss B."/>
            <person name="Cseklye J."/>
            <person name="Drula E."/>
            <person name="Henrissat B."/>
            <person name="Nagy I."/>
            <person name="Chovatia M."/>
            <person name="Adam C."/>
            <person name="LaButti K."/>
            <person name="Lipzen A."/>
            <person name="Riley R."/>
            <person name="Grigoriev I.V."/>
            <person name="Nagy L.G."/>
        </authorList>
    </citation>
    <scope>NUCLEOTIDE SEQUENCE [LARGE SCALE GENOMIC DNA]</scope>
    <source>
        <strain evidence="3 4">NL-1724</strain>
    </source>
</reference>
<keyword evidence="2" id="KW-1133">Transmembrane helix</keyword>
<keyword evidence="4" id="KW-1185">Reference proteome</keyword>
<evidence type="ECO:0008006" key="5">
    <source>
        <dbReference type="Google" id="ProtNLM"/>
    </source>
</evidence>
<dbReference type="PANTHER" id="PTHR36050">
    <property type="entry name" value="O-FUCOSYLTRANSFERASE 30"/>
    <property type="match status" value="1"/>
</dbReference>
<feature type="transmembrane region" description="Helical" evidence="2">
    <location>
        <begin position="57"/>
        <end position="81"/>
    </location>
</feature>
<gene>
    <name evidence="3" type="ORF">BD626DRAFT_476250</name>
</gene>